<feature type="domain" description="VOC" evidence="1">
    <location>
        <begin position="4"/>
        <end position="126"/>
    </location>
</feature>
<dbReference type="RefSeq" id="WP_145152310.1">
    <property type="nucleotide sequence ID" value="NZ_VNIM01000049.1"/>
</dbReference>
<dbReference type="PROSITE" id="PS51819">
    <property type="entry name" value="VOC"/>
    <property type="match status" value="1"/>
</dbReference>
<dbReference type="Gene3D" id="3.10.180.10">
    <property type="entry name" value="2,3-Dihydroxybiphenyl 1,2-Dioxygenase, domain 1"/>
    <property type="match status" value="1"/>
</dbReference>
<accession>A0A558R1R8</accession>
<evidence type="ECO:0000313" key="2">
    <source>
        <dbReference type="EMBL" id="TVV73268.1"/>
    </source>
</evidence>
<dbReference type="InterPro" id="IPR037523">
    <property type="entry name" value="VOC_core"/>
</dbReference>
<dbReference type="Proteomes" id="UP000318681">
    <property type="component" value="Unassembled WGS sequence"/>
</dbReference>
<dbReference type="InterPro" id="IPR029068">
    <property type="entry name" value="Glyas_Bleomycin-R_OHBP_Dase"/>
</dbReference>
<dbReference type="PANTHER" id="PTHR36503:SF1">
    <property type="entry name" value="BLR2520 PROTEIN"/>
    <property type="match status" value="1"/>
</dbReference>
<reference evidence="2 3" key="1">
    <citation type="submission" date="2019-07" db="EMBL/GenBank/DDBJ databases">
        <title>Sphingomonas solaris sp. nov., isolated from a solar panel from Boston, Massachusetts.</title>
        <authorList>
            <person name="Tanner K."/>
            <person name="Pascual J."/>
            <person name="Mancuso C."/>
            <person name="Pereto J."/>
            <person name="Khalil A."/>
            <person name="Vilanova C."/>
        </authorList>
    </citation>
    <scope>NUCLEOTIDE SEQUENCE [LARGE SCALE GENOMIC DNA]</scope>
    <source>
        <strain evidence="2 3">R4DWN</strain>
    </source>
</reference>
<organism evidence="2 3">
    <name type="scientific">Alterirhizorhabdus solaris</name>
    <dbReference type="NCBI Taxonomy" id="2529389"/>
    <lineage>
        <taxon>Bacteria</taxon>
        <taxon>Pseudomonadati</taxon>
        <taxon>Pseudomonadota</taxon>
        <taxon>Alphaproteobacteria</taxon>
        <taxon>Sphingomonadales</taxon>
        <taxon>Rhizorhabdaceae</taxon>
        <taxon>Alterirhizorhabdus</taxon>
    </lineage>
</organism>
<comment type="caution">
    <text evidence="2">The sequence shown here is derived from an EMBL/GenBank/DDBJ whole genome shotgun (WGS) entry which is preliminary data.</text>
</comment>
<dbReference type="SUPFAM" id="SSF54593">
    <property type="entry name" value="Glyoxalase/Bleomycin resistance protein/Dihydroxybiphenyl dioxygenase"/>
    <property type="match status" value="1"/>
</dbReference>
<dbReference type="PANTHER" id="PTHR36503">
    <property type="entry name" value="BLR2520 PROTEIN"/>
    <property type="match status" value="1"/>
</dbReference>
<dbReference type="AlphaFoldDB" id="A0A558R1R8"/>
<protein>
    <submittedName>
        <fullName evidence="2">VOC family protein</fullName>
    </submittedName>
</protein>
<dbReference type="OrthoDB" id="9798430at2"/>
<proteinExistence type="predicted"/>
<dbReference type="EMBL" id="VNIM01000049">
    <property type="protein sequence ID" value="TVV73268.1"/>
    <property type="molecule type" value="Genomic_DNA"/>
</dbReference>
<gene>
    <name evidence="2" type="ORF">FOY91_12515</name>
</gene>
<dbReference type="InterPro" id="IPR004360">
    <property type="entry name" value="Glyas_Fos-R_dOase_dom"/>
</dbReference>
<sequence length="141" mass="14606">MAPRLALVTLGVADLARATAFYEAIGFERRLRAAEGVAFFQLGPLGLSLYPDADLAGDAGVSPGAGGFRGMSLARNVATRQDVDAIIAVMLTAGGRPMRAAGEKEWGGYSGYVADPDGHAWEIAWNPGFPLGEDGAITIPA</sequence>
<evidence type="ECO:0000313" key="3">
    <source>
        <dbReference type="Proteomes" id="UP000318681"/>
    </source>
</evidence>
<evidence type="ECO:0000259" key="1">
    <source>
        <dbReference type="PROSITE" id="PS51819"/>
    </source>
</evidence>
<keyword evidence="3" id="KW-1185">Reference proteome</keyword>
<dbReference type="Pfam" id="PF00903">
    <property type="entry name" value="Glyoxalase"/>
    <property type="match status" value="1"/>
</dbReference>
<name>A0A558R1R8_9SPHN</name>